<protein>
    <submittedName>
        <fullName evidence="1">Uncharacterized protein</fullName>
    </submittedName>
</protein>
<organism evidence="1">
    <name type="scientific">marine sediment metagenome</name>
    <dbReference type="NCBI Taxonomy" id="412755"/>
    <lineage>
        <taxon>unclassified sequences</taxon>
        <taxon>metagenomes</taxon>
        <taxon>ecological metagenomes</taxon>
    </lineage>
</organism>
<proteinExistence type="predicted"/>
<dbReference type="EMBL" id="LAZR01063367">
    <property type="protein sequence ID" value="KKK59641.1"/>
    <property type="molecule type" value="Genomic_DNA"/>
</dbReference>
<comment type="caution">
    <text evidence="1">The sequence shown here is derived from an EMBL/GenBank/DDBJ whole genome shotgun (WGS) entry which is preliminary data.</text>
</comment>
<name>A0A0F8ZI46_9ZZZZ</name>
<reference evidence="1" key="1">
    <citation type="journal article" date="2015" name="Nature">
        <title>Complex archaea that bridge the gap between prokaryotes and eukaryotes.</title>
        <authorList>
            <person name="Spang A."/>
            <person name="Saw J.H."/>
            <person name="Jorgensen S.L."/>
            <person name="Zaremba-Niedzwiedzka K."/>
            <person name="Martijn J."/>
            <person name="Lind A.E."/>
            <person name="van Eijk R."/>
            <person name="Schleper C."/>
            <person name="Guy L."/>
            <person name="Ettema T.J."/>
        </authorList>
    </citation>
    <scope>NUCLEOTIDE SEQUENCE</scope>
</reference>
<dbReference type="AlphaFoldDB" id="A0A0F8ZI46"/>
<accession>A0A0F8ZI46</accession>
<sequence>MVIERTGVDEQLTPDEQQVVGTEVQQDPVPGGLPQIEQDPKRIAPLPAIPRAPLPEIAAVAEVEARQLLFGQPVLRVNKYSGDSKDWQMLVRWDVPAESTGDLEEIALLSDNDSRTRYRVLIANVDQALPTDRDFTTPMNFKWAKNTVIPGGTSVTVEVQSPGELTINVDGTIVGTER</sequence>
<gene>
    <name evidence="1" type="ORF">LCGC14_3032350</name>
</gene>
<evidence type="ECO:0000313" key="1">
    <source>
        <dbReference type="EMBL" id="KKK59641.1"/>
    </source>
</evidence>